<name>A0ABD5PRF3_9EURY</name>
<accession>A0ABD5PRF3</accession>
<dbReference type="InterPro" id="IPR006016">
    <property type="entry name" value="UspA"/>
</dbReference>
<evidence type="ECO:0000313" key="3">
    <source>
        <dbReference type="EMBL" id="MFC4542919.1"/>
    </source>
</evidence>
<dbReference type="Pfam" id="PF00582">
    <property type="entry name" value="Usp"/>
    <property type="match status" value="1"/>
</dbReference>
<dbReference type="Proteomes" id="UP001595898">
    <property type="component" value="Unassembled WGS sequence"/>
</dbReference>
<dbReference type="RefSeq" id="WP_250140394.1">
    <property type="nucleotide sequence ID" value="NZ_JALIQP010000002.1"/>
</dbReference>
<protein>
    <submittedName>
        <fullName evidence="3">Universal stress protein</fullName>
    </submittedName>
</protein>
<organism evidence="3 4">
    <name type="scientific">Halosolutus amylolyticus</name>
    <dbReference type="NCBI Taxonomy" id="2932267"/>
    <lineage>
        <taxon>Archaea</taxon>
        <taxon>Methanobacteriati</taxon>
        <taxon>Methanobacteriota</taxon>
        <taxon>Stenosarchaea group</taxon>
        <taxon>Halobacteria</taxon>
        <taxon>Halobacteriales</taxon>
        <taxon>Natrialbaceae</taxon>
        <taxon>Halosolutus</taxon>
    </lineage>
</organism>
<keyword evidence="4" id="KW-1185">Reference proteome</keyword>
<dbReference type="PANTHER" id="PTHR46268">
    <property type="entry name" value="STRESS RESPONSE PROTEIN NHAX"/>
    <property type="match status" value="1"/>
</dbReference>
<comment type="caution">
    <text evidence="3">The sequence shown here is derived from an EMBL/GenBank/DDBJ whole genome shotgun (WGS) entry which is preliminary data.</text>
</comment>
<sequence>MFDTILVPTDGSVHAAAAVADGFELAGVHDAAVHVLCVADVGPLGGLRLPGDATSAEEAIRQQAQETVDDTLDRAPADLDVTGAVREGPPESEILDYAREIDADLVVMGSRGRGGVHRMAVGSVTDHVVRFGDVPVFVTTASEESS</sequence>
<dbReference type="CDD" id="cd00293">
    <property type="entry name" value="USP-like"/>
    <property type="match status" value="1"/>
</dbReference>
<feature type="domain" description="UspA" evidence="2">
    <location>
        <begin position="1"/>
        <end position="138"/>
    </location>
</feature>
<dbReference type="InterPro" id="IPR014729">
    <property type="entry name" value="Rossmann-like_a/b/a_fold"/>
</dbReference>
<dbReference type="EMBL" id="JBHSFA010000007">
    <property type="protein sequence ID" value="MFC4542919.1"/>
    <property type="molecule type" value="Genomic_DNA"/>
</dbReference>
<dbReference type="PRINTS" id="PR01438">
    <property type="entry name" value="UNVRSLSTRESS"/>
</dbReference>
<dbReference type="Gene3D" id="3.40.50.620">
    <property type="entry name" value="HUPs"/>
    <property type="match status" value="1"/>
</dbReference>
<dbReference type="AlphaFoldDB" id="A0ABD5PRF3"/>
<comment type="similarity">
    <text evidence="1">Belongs to the universal stress protein A family.</text>
</comment>
<evidence type="ECO:0000256" key="1">
    <source>
        <dbReference type="ARBA" id="ARBA00008791"/>
    </source>
</evidence>
<dbReference type="InterPro" id="IPR006015">
    <property type="entry name" value="Universal_stress_UspA"/>
</dbReference>
<proteinExistence type="inferred from homology"/>
<dbReference type="SUPFAM" id="SSF52402">
    <property type="entry name" value="Adenine nucleotide alpha hydrolases-like"/>
    <property type="match status" value="1"/>
</dbReference>
<reference evidence="3 4" key="1">
    <citation type="journal article" date="2019" name="Int. J. Syst. Evol. Microbiol.">
        <title>The Global Catalogue of Microorganisms (GCM) 10K type strain sequencing project: providing services to taxonomists for standard genome sequencing and annotation.</title>
        <authorList>
            <consortium name="The Broad Institute Genomics Platform"/>
            <consortium name="The Broad Institute Genome Sequencing Center for Infectious Disease"/>
            <person name="Wu L."/>
            <person name="Ma J."/>
        </authorList>
    </citation>
    <scope>NUCLEOTIDE SEQUENCE [LARGE SCALE GENOMIC DNA]</scope>
    <source>
        <strain evidence="3 4">WLHS5</strain>
    </source>
</reference>
<gene>
    <name evidence="3" type="ORF">ACFO5R_13405</name>
</gene>
<evidence type="ECO:0000313" key="4">
    <source>
        <dbReference type="Proteomes" id="UP001595898"/>
    </source>
</evidence>
<evidence type="ECO:0000259" key="2">
    <source>
        <dbReference type="Pfam" id="PF00582"/>
    </source>
</evidence>
<dbReference type="PANTHER" id="PTHR46268:SF6">
    <property type="entry name" value="UNIVERSAL STRESS PROTEIN UP12"/>
    <property type="match status" value="1"/>
</dbReference>